<proteinExistence type="predicted"/>
<reference evidence="1 2" key="1">
    <citation type="submission" date="2017-03" db="EMBL/GenBank/DDBJ databases">
        <title>Widespread Adenine N6-methylation of Active Genes in Fungi.</title>
        <authorList>
            <consortium name="DOE Joint Genome Institute"/>
            <person name="Mondo S.J."/>
            <person name="Dannebaum R.O."/>
            <person name="Kuo R.C."/>
            <person name="Louie K.B."/>
            <person name="Bewick A.J."/>
            <person name="Labutti K."/>
            <person name="Haridas S."/>
            <person name="Kuo A."/>
            <person name="Salamov A."/>
            <person name="Ahrendt S.R."/>
            <person name="Lau R."/>
            <person name="Bowen B.P."/>
            <person name="Lipzen A."/>
            <person name="Sullivan W."/>
            <person name="Andreopoulos W.B."/>
            <person name="Clum A."/>
            <person name="Lindquist E."/>
            <person name="Daum C."/>
            <person name="Northen T.R."/>
            <person name="Ramamoorthy G."/>
            <person name="Schmitz R.J."/>
            <person name="Gryganskyi A."/>
            <person name="Culley D."/>
            <person name="Magnuson J."/>
            <person name="James T.Y."/>
            <person name="O'Malley M.A."/>
            <person name="Stajich J.E."/>
            <person name="Spatafora J.W."/>
            <person name="Visel A."/>
            <person name="Grigoriev I.V."/>
        </authorList>
    </citation>
    <scope>NUCLEOTIDE SEQUENCE [LARGE SCALE GENOMIC DNA]</scope>
    <source>
        <strain evidence="1 2">NRRL Y-17943</strain>
    </source>
</reference>
<dbReference type="AlphaFoldDB" id="A0A1Y1UJY9"/>
<dbReference type="OrthoDB" id="416777at2759"/>
<dbReference type="GeneID" id="33557111"/>
<sequence>MSSFGISQEAIQAFSLLDRSNVPDTHLPTSLPLAFSSPLQHINVLSTLHLLTHVLSDPAHIPYFATTGTTPVDSATRGILSLYLSSSESWDKDNYLSAKAWREGVLDESTLCTFFGFEVMQEEEHESMKGVKVGKRWDQGTKLVGHVVDVLRDAGQRIRGNCLGAVVGDALEQSRKETSSVEDFSACFMDRAIEFLPCLKDPYPSPLGIHTWPAALVRLLQDLSTLRPTTSTLGVDLPDPEELANLSPLPLPISTLLHHDLLPLDDIDDNVAKAIRESLAQTRASASYSPSAPIPIPMSLYLDLMTRSVQVCQEIHNQSASSNAAAAANGQLSTKQVALVCQSIEDGEQHLMVVPHF</sequence>
<dbReference type="RefSeq" id="XP_021872293.1">
    <property type="nucleotide sequence ID" value="XM_022015303.1"/>
</dbReference>
<evidence type="ECO:0000313" key="1">
    <source>
        <dbReference type="EMBL" id="ORX38371.1"/>
    </source>
</evidence>
<dbReference type="Proteomes" id="UP000193218">
    <property type="component" value="Unassembled WGS sequence"/>
</dbReference>
<dbReference type="InParanoid" id="A0A1Y1UJY9"/>
<comment type="caution">
    <text evidence="1">The sequence shown here is derived from an EMBL/GenBank/DDBJ whole genome shotgun (WGS) entry which is preliminary data.</text>
</comment>
<evidence type="ECO:0000313" key="2">
    <source>
        <dbReference type="Proteomes" id="UP000193218"/>
    </source>
</evidence>
<organism evidence="1 2">
    <name type="scientific">Kockovaella imperatae</name>
    <dbReference type="NCBI Taxonomy" id="4999"/>
    <lineage>
        <taxon>Eukaryota</taxon>
        <taxon>Fungi</taxon>
        <taxon>Dikarya</taxon>
        <taxon>Basidiomycota</taxon>
        <taxon>Agaricomycotina</taxon>
        <taxon>Tremellomycetes</taxon>
        <taxon>Tremellales</taxon>
        <taxon>Cuniculitremaceae</taxon>
        <taxon>Kockovaella</taxon>
    </lineage>
</organism>
<name>A0A1Y1UJY9_9TREE</name>
<accession>A0A1Y1UJY9</accession>
<dbReference type="EMBL" id="NBSH01000004">
    <property type="protein sequence ID" value="ORX38371.1"/>
    <property type="molecule type" value="Genomic_DNA"/>
</dbReference>
<keyword evidence="2" id="KW-1185">Reference proteome</keyword>
<gene>
    <name evidence="1" type="ORF">BD324DRAFT_620603</name>
</gene>
<protein>
    <submittedName>
        <fullName evidence="1">Uncharacterized protein</fullName>
    </submittedName>
</protein>